<dbReference type="PROSITE" id="PS50082">
    <property type="entry name" value="WD_REPEATS_2"/>
    <property type="match status" value="3"/>
</dbReference>
<accession>A0ABY8UE42</accession>
<dbReference type="InterPro" id="IPR011047">
    <property type="entry name" value="Quinoprotein_ADH-like_sf"/>
</dbReference>
<reference evidence="4 5" key="1">
    <citation type="submission" date="2023-05" db="EMBL/GenBank/DDBJ databases">
        <title>A 100% complete, gapless, phased diploid assembly of the Scenedesmus obliquus UTEX 3031 genome.</title>
        <authorList>
            <person name="Biondi T.C."/>
            <person name="Hanschen E.R."/>
            <person name="Kwon T."/>
            <person name="Eng W."/>
            <person name="Kruse C.P.S."/>
            <person name="Koehler S.I."/>
            <person name="Kunde Y."/>
            <person name="Gleasner C.D."/>
            <person name="You Mak K.T."/>
            <person name="Polle J."/>
            <person name="Hovde B.T."/>
            <person name="Starkenburg S.R."/>
        </authorList>
    </citation>
    <scope>NUCLEOTIDE SEQUENCE [LARGE SCALE GENOMIC DNA]</scope>
    <source>
        <strain evidence="4 5">DOE0152z</strain>
    </source>
</reference>
<keyword evidence="2" id="KW-0677">Repeat</keyword>
<dbReference type="Pfam" id="PF00400">
    <property type="entry name" value="WD40"/>
    <property type="match status" value="5"/>
</dbReference>
<feature type="repeat" description="WD" evidence="3">
    <location>
        <begin position="466"/>
        <end position="508"/>
    </location>
</feature>
<evidence type="ECO:0000256" key="3">
    <source>
        <dbReference type="PROSITE-ProRule" id="PRU00221"/>
    </source>
</evidence>
<dbReference type="SUPFAM" id="SSF101898">
    <property type="entry name" value="NHL repeat"/>
    <property type="match status" value="1"/>
</dbReference>
<dbReference type="InterPro" id="IPR015943">
    <property type="entry name" value="WD40/YVTN_repeat-like_dom_sf"/>
</dbReference>
<name>A0ABY8UE42_TETOB</name>
<dbReference type="Gene3D" id="2.130.10.10">
    <property type="entry name" value="YVTN repeat-like/Quinoprotein amine dehydrogenase"/>
    <property type="match status" value="3"/>
</dbReference>
<gene>
    <name evidence="4" type="ORF">OEZ85_009421</name>
</gene>
<dbReference type="PROSITE" id="PS50294">
    <property type="entry name" value="WD_REPEATS_REGION"/>
    <property type="match status" value="3"/>
</dbReference>
<dbReference type="CDD" id="cd00200">
    <property type="entry name" value="WD40"/>
    <property type="match status" value="1"/>
</dbReference>
<evidence type="ECO:0000256" key="1">
    <source>
        <dbReference type="ARBA" id="ARBA00022574"/>
    </source>
</evidence>
<keyword evidence="1 3" id="KW-0853">WD repeat</keyword>
<evidence type="ECO:0000256" key="2">
    <source>
        <dbReference type="ARBA" id="ARBA00022737"/>
    </source>
</evidence>
<dbReference type="InterPro" id="IPR001680">
    <property type="entry name" value="WD40_rpt"/>
</dbReference>
<proteinExistence type="predicted"/>
<dbReference type="EMBL" id="CP126216">
    <property type="protein sequence ID" value="WIA17928.1"/>
    <property type="molecule type" value="Genomic_DNA"/>
</dbReference>
<feature type="repeat" description="WD" evidence="3">
    <location>
        <begin position="509"/>
        <end position="551"/>
    </location>
</feature>
<dbReference type="SMART" id="SM00320">
    <property type="entry name" value="WD40"/>
    <property type="match status" value="8"/>
</dbReference>
<evidence type="ECO:0008006" key="6">
    <source>
        <dbReference type="Google" id="ProtNLM"/>
    </source>
</evidence>
<feature type="repeat" description="WD" evidence="3">
    <location>
        <begin position="312"/>
        <end position="354"/>
    </location>
</feature>
<dbReference type="InterPro" id="IPR020472">
    <property type="entry name" value="WD40_PAC1"/>
</dbReference>
<sequence>MNQQLLIPSGCQQWIRQPTAIGPSNQFAVSSALAIYIHDSYDFRLQRILAQHNQHLNAVCWSPVDSKLLACATSEQVIKVYNVETEAVVYSAQVPLQEPIKKLCWSTHDESVLLAAAGSTVGSWAYKGGGWRVLHSFKSAVTCMQQSATETRVLAVGCADCSLHLYDLLLHKVVCSVSLAEGVVPCDVHFDPLSKQYLLLLCRNGSMALYGISEEQHALSQMFSLAKQPAAERSAAFVPSQPGNFVSISNKTGVLQLWNVSQQQPLKSIKIGNGPAQSVQFFPGTSKALLTFQDGTVMAYDVRSQEQLWSTQPGHTETIFDCCLHPVDPRLLATCSYDGSVRVWDVASGSCLKTLDVPNSAGRESQPVALYSGVAVKKWQLHTQMSLKVAWHPVDAGLLASSSMDGSVVAFKADGTKVKVLRHAGSTSGLAWHPTNTFQLATTSEAGPVYVWDLKLAGDSCLLQTLAGHSKRSFSVAWSPLLSGLLLSGSDDATARVWDVQSGTCVALLLGHVTEVRALCWHPEVPWLVFTGSWDSTIRAWDIRSRACLHVCNHHHGDVYGWLCRLTIHKSQRTAVTKTQVHLRVAKRHTSAAPRHTFGL</sequence>
<keyword evidence="5" id="KW-1185">Reference proteome</keyword>
<dbReference type="PANTHER" id="PTHR44464">
    <property type="entry name" value="WD REPEAT-CONTAINING PROTEIN 17"/>
    <property type="match status" value="1"/>
</dbReference>
<dbReference type="Proteomes" id="UP001244341">
    <property type="component" value="Chromosome 9b"/>
</dbReference>
<dbReference type="PRINTS" id="PR00320">
    <property type="entry name" value="GPROTEINBRPT"/>
</dbReference>
<evidence type="ECO:0000313" key="4">
    <source>
        <dbReference type="EMBL" id="WIA17928.1"/>
    </source>
</evidence>
<dbReference type="InterPro" id="IPR019775">
    <property type="entry name" value="WD40_repeat_CS"/>
</dbReference>
<protein>
    <recommendedName>
        <fullName evidence="6">Anaphase-promoting complex subunit 4 WD40 domain-containing protein</fullName>
    </recommendedName>
</protein>
<evidence type="ECO:0000313" key="5">
    <source>
        <dbReference type="Proteomes" id="UP001244341"/>
    </source>
</evidence>
<dbReference type="PROSITE" id="PS00678">
    <property type="entry name" value="WD_REPEATS_1"/>
    <property type="match status" value="3"/>
</dbReference>
<dbReference type="SUPFAM" id="SSF50998">
    <property type="entry name" value="Quinoprotein alcohol dehydrogenase-like"/>
    <property type="match status" value="1"/>
</dbReference>
<organism evidence="4 5">
    <name type="scientific">Tetradesmus obliquus</name>
    <name type="common">Green alga</name>
    <name type="synonym">Acutodesmus obliquus</name>
    <dbReference type="NCBI Taxonomy" id="3088"/>
    <lineage>
        <taxon>Eukaryota</taxon>
        <taxon>Viridiplantae</taxon>
        <taxon>Chlorophyta</taxon>
        <taxon>core chlorophytes</taxon>
        <taxon>Chlorophyceae</taxon>
        <taxon>CS clade</taxon>
        <taxon>Sphaeropleales</taxon>
        <taxon>Scenedesmaceae</taxon>
        <taxon>Tetradesmus</taxon>
    </lineage>
</organism>
<dbReference type="PANTHER" id="PTHR44464:SF1">
    <property type="entry name" value="WD REPEAT-CONTAINING PROTEIN 17"/>
    <property type="match status" value="1"/>
</dbReference>